<accession>A0A2S8D709</accession>
<sequence>WRLGFFWRTGSKNTQRILRRQKSNAG</sequence>
<protein>
    <submittedName>
        <fullName evidence="1">Rep protein</fullName>
    </submittedName>
</protein>
<dbReference type="AlphaFoldDB" id="A0A2S8D709"/>
<feature type="non-terminal residue" evidence="1">
    <location>
        <position position="1"/>
    </location>
</feature>
<evidence type="ECO:0000313" key="2">
    <source>
        <dbReference type="Proteomes" id="UP000238186"/>
    </source>
</evidence>
<gene>
    <name evidence="1" type="ORF">C5K18_22525</name>
</gene>
<dbReference type="Proteomes" id="UP000238186">
    <property type="component" value="Unassembled WGS sequence"/>
</dbReference>
<evidence type="ECO:0000313" key="1">
    <source>
        <dbReference type="EMBL" id="PQN00538.1"/>
    </source>
</evidence>
<reference evidence="1 2" key="1">
    <citation type="submission" date="2018-02" db="EMBL/GenBank/DDBJ databases">
        <title>Distribution and characterization of Shiga toxin converting temperate phage carried by Shigella flexneri in Hispaniola.</title>
        <authorList>
            <person name="Fogolari M."/>
            <person name="Mavian C."/>
            <person name="Angeletti S."/>
            <person name="Salemi M."/>
            <person name="Lampel K.A."/>
            <person name="Maurelli A.T."/>
        </authorList>
    </citation>
    <scope>NUCLEOTIDE SEQUENCE [LARGE SCALE GENOMIC DNA]</scope>
    <source>
        <strain evidence="1 2">BS979</strain>
    </source>
</reference>
<organism evidence="1 2">
    <name type="scientific">Shigella dysenteriae</name>
    <dbReference type="NCBI Taxonomy" id="622"/>
    <lineage>
        <taxon>Bacteria</taxon>
        <taxon>Pseudomonadati</taxon>
        <taxon>Pseudomonadota</taxon>
        <taxon>Gammaproteobacteria</taxon>
        <taxon>Enterobacterales</taxon>
        <taxon>Enterobacteriaceae</taxon>
        <taxon>Shigella</taxon>
    </lineage>
</organism>
<comment type="caution">
    <text evidence="1">The sequence shown here is derived from an EMBL/GenBank/DDBJ whole genome shotgun (WGS) entry which is preliminary data.</text>
</comment>
<name>A0A2S8D709_SHIDY</name>
<dbReference type="EMBL" id="PUGT01000473">
    <property type="protein sequence ID" value="PQN00538.1"/>
    <property type="molecule type" value="Genomic_DNA"/>
</dbReference>
<proteinExistence type="predicted"/>